<evidence type="ECO:0000313" key="5">
    <source>
        <dbReference type="EMBL" id="KFM78428.1"/>
    </source>
</evidence>
<evidence type="ECO:0000256" key="1">
    <source>
        <dbReference type="ARBA" id="ARBA00004300"/>
    </source>
</evidence>
<accession>A0A087UM39</accession>
<gene>
    <name evidence="5" type="ORF">X975_14665</name>
</gene>
<dbReference type="GO" id="GO:0005813">
    <property type="term" value="C:centrosome"/>
    <property type="evidence" value="ECO:0007669"/>
    <property type="project" value="UniProtKB-SubCell"/>
</dbReference>
<evidence type="ECO:0000313" key="6">
    <source>
        <dbReference type="Proteomes" id="UP000054359"/>
    </source>
</evidence>
<proteinExistence type="predicted"/>
<keyword evidence="6" id="KW-1185">Reference proteome</keyword>
<reference evidence="5 6" key="1">
    <citation type="submission" date="2013-11" db="EMBL/GenBank/DDBJ databases">
        <title>Genome sequencing of Stegodyphus mimosarum.</title>
        <authorList>
            <person name="Bechsgaard J."/>
        </authorList>
    </citation>
    <scope>NUCLEOTIDE SEQUENCE [LARGE SCALE GENOMIC DNA]</scope>
</reference>
<comment type="subcellular location">
    <subcellularLocation>
        <location evidence="1">Cytoplasm</location>
        <location evidence="1">Cytoskeleton</location>
        <location evidence="1">Microtubule organizing center</location>
        <location evidence="1">Centrosome</location>
    </subcellularLocation>
</comment>
<organism evidence="5 6">
    <name type="scientific">Stegodyphus mimosarum</name>
    <name type="common">African social velvet spider</name>
    <dbReference type="NCBI Taxonomy" id="407821"/>
    <lineage>
        <taxon>Eukaryota</taxon>
        <taxon>Metazoa</taxon>
        <taxon>Ecdysozoa</taxon>
        <taxon>Arthropoda</taxon>
        <taxon>Chelicerata</taxon>
        <taxon>Arachnida</taxon>
        <taxon>Araneae</taxon>
        <taxon>Araneomorphae</taxon>
        <taxon>Entelegynae</taxon>
        <taxon>Eresoidea</taxon>
        <taxon>Eresidae</taxon>
        <taxon>Stegodyphus</taxon>
    </lineage>
</organism>
<dbReference type="SMART" id="SM00368">
    <property type="entry name" value="LRR_RI"/>
    <property type="match status" value="2"/>
</dbReference>
<dbReference type="Proteomes" id="UP000054359">
    <property type="component" value="Unassembled WGS sequence"/>
</dbReference>
<dbReference type="PANTHER" id="PTHR23170:SF3">
    <property type="entry name" value="LEUCINE-RICH REPEAT-CONTAINING PROTEIN 45"/>
    <property type="match status" value="1"/>
</dbReference>
<evidence type="ECO:0000256" key="3">
    <source>
        <dbReference type="ARBA" id="ARBA00023054"/>
    </source>
</evidence>
<keyword evidence="4" id="KW-0206">Cytoskeleton</keyword>
<evidence type="ECO:0000256" key="2">
    <source>
        <dbReference type="ARBA" id="ARBA00022490"/>
    </source>
</evidence>
<dbReference type="InterPro" id="IPR052116">
    <property type="entry name" value="Centro_Cilium_Assembly"/>
</dbReference>
<dbReference type="InterPro" id="IPR032675">
    <property type="entry name" value="LRR_dom_sf"/>
</dbReference>
<dbReference type="STRING" id="407821.A0A087UM39"/>
<dbReference type="Gene3D" id="3.80.10.10">
    <property type="entry name" value="Ribonuclease Inhibitor"/>
    <property type="match status" value="1"/>
</dbReference>
<name>A0A087UM39_STEMI</name>
<dbReference type="OrthoDB" id="8436363at2759"/>
<sequence length="117" mass="13145">MDSFKFVYLEASDNLKVKPCQKLLLRIEEAGSSNYLNLSGLEFTNDVCKAIGQALAKDVHIRELDFSNCMLPDEGLISILLGLEKNTFLFSLNLKGNNIRHSGVQEIGKLLRHNNHL</sequence>
<keyword evidence="3" id="KW-0175">Coiled coil</keyword>
<evidence type="ECO:0000256" key="4">
    <source>
        <dbReference type="ARBA" id="ARBA00023212"/>
    </source>
</evidence>
<dbReference type="PANTHER" id="PTHR23170">
    <property type="entry name" value="NY-REN-58 ANTIGEN"/>
    <property type="match status" value="1"/>
</dbReference>
<protein>
    <submittedName>
        <fullName evidence="5">Leucine-rich repeat-containing protein 45</fullName>
    </submittedName>
</protein>
<dbReference type="AlphaFoldDB" id="A0A087UM39"/>
<feature type="non-terminal residue" evidence="5">
    <location>
        <position position="117"/>
    </location>
</feature>
<keyword evidence="2" id="KW-0963">Cytoplasm</keyword>
<dbReference type="EMBL" id="KK120523">
    <property type="protein sequence ID" value="KFM78428.1"/>
    <property type="molecule type" value="Genomic_DNA"/>
</dbReference>
<dbReference type="SUPFAM" id="SSF52047">
    <property type="entry name" value="RNI-like"/>
    <property type="match status" value="1"/>
</dbReference>